<organism evidence="1 2">
    <name type="scientific">Kroppenstedtia guangzhouensis</name>
    <dbReference type="NCBI Taxonomy" id="1274356"/>
    <lineage>
        <taxon>Bacteria</taxon>
        <taxon>Bacillati</taxon>
        <taxon>Bacillota</taxon>
        <taxon>Bacilli</taxon>
        <taxon>Bacillales</taxon>
        <taxon>Thermoactinomycetaceae</taxon>
        <taxon>Kroppenstedtia</taxon>
    </lineage>
</organism>
<name>A0ABQ1G1J3_9BACL</name>
<gene>
    <name evidence="1" type="ORF">GCM10007416_05660</name>
</gene>
<dbReference type="Proteomes" id="UP000617979">
    <property type="component" value="Unassembled WGS sequence"/>
</dbReference>
<keyword evidence="2" id="KW-1185">Reference proteome</keyword>
<proteinExistence type="predicted"/>
<accession>A0ABQ1G1J3</accession>
<reference evidence="2" key="1">
    <citation type="journal article" date="2019" name="Int. J. Syst. Evol. Microbiol.">
        <title>The Global Catalogue of Microorganisms (GCM) 10K type strain sequencing project: providing services to taxonomists for standard genome sequencing and annotation.</title>
        <authorList>
            <consortium name="The Broad Institute Genomics Platform"/>
            <consortium name="The Broad Institute Genome Sequencing Center for Infectious Disease"/>
            <person name="Wu L."/>
            <person name="Ma J."/>
        </authorList>
    </citation>
    <scope>NUCLEOTIDE SEQUENCE [LARGE SCALE GENOMIC DNA]</scope>
    <source>
        <strain evidence="2">CGMCC 1.12404</strain>
    </source>
</reference>
<protein>
    <submittedName>
        <fullName evidence="1">Uncharacterized protein</fullName>
    </submittedName>
</protein>
<dbReference type="EMBL" id="BMEX01000002">
    <property type="protein sequence ID" value="GGA35683.1"/>
    <property type="molecule type" value="Genomic_DNA"/>
</dbReference>
<sequence>MELFRNPSERPSGAEGACWALLGPDIRFVESFYDVEQAAKGIERSRAPYADDFAAHIRNPPLEGP</sequence>
<comment type="caution">
    <text evidence="1">The sequence shown here is derived from an EMBL/GenBank/DDBJ whole genome shotgun (WGS) entry which is preliminary data.</text>
</comment>
<evidence type="ECO:0000313" key="2">
    <source>
        <dbReference type="Proteomes" id="UP000617979"/>
    </source>
</evidence>
<evidence type="ECO:0000313" key="1">
    <source>
        <dbReference type="EMBL" id="GGA35683.1"/>
    </source>
</evidence>